<dbReference type="InterPro" id="IPR013751">
    <property type="entry name" value="ACP_syn_III_N"/>
</dbReference>
<evidence type="ECO:0000259" key="1">
    <source>
        <dbReference type="Pfam" id="PF08545"/>
    </source>
</evidence>
<keyword evidence="4" id="KW-1185">Reference proteome</keyword>
<evidence type="ECO:0000313" key="3">
    <source>
        <dbReference type="EMBL" id="QGS08338.1"/>
    </source>
</evidence>
<protein>
    <submittedName>
        <fullName evidence="3">Glycine reductase</fullName>
    </submittedName>
</protein>
<dbReference type="NCBIfam" id="NF040746">
    <property type="entry name" value="reduct_C_beta"/>
    <property type="match status" value="1"/>
</dbReference>
<reference evidence="3 4" key="1">
    <citation type="submission" date="2019-11" db="EMBL/GenBank/DDBJ databases">
        <title>FDA dAtabase for Regulatory Grade micrObial Sequences (FDA-ARGOS): Supporting development and validation of Infectious Disease Dx tests.</title>
        <authorList>
            <person name="Turner S."/>
            <person name="Byrd R."/>
            <person name="Tallon L."/>
            <person name="Sadzewicz L."/>
            <person name="Vavikolanu K."/>
            <person name="Mehta A."/>
            <person name="Aluvathingal J."/>
            <person name="Nadendla S."/>
            <person name="Myers T."/>
            <person name="Yan Y."/>
            <person name="Sichtig H."/>
        </authorList>
    </citation>
    <scope>NUCLEOTIDE SEQUENCE [LARGE SCALE GENOMIC DNA]</scope>
    <source>
        <strain evidence="3 4">FDAARGOS_742</strain>
    </source>
</reference>
<proteinExistence type="predicted"/>
<dbReference type="InterPro" id="IPR016039">
    <property type="entry name" value="Thiolase-like"/>
</dbReference>
<dbReference type="Proteomes" id="UP000427636">
    <property type="component" value="Chromosome"/>
</dbReference>
<accession>A0ABX6FLZ6</accession>
<evidence type="ECO:0000259" key="2">
    <source>
        <dbReference type="Pfam" id="PF19364"/>
    </source>
</evidence>
<dbReference type="SUPFAM" id="SSF53901">
    <property type="entry name" value="Thiolase-like"/>
    <property type="match status" value="1"/>
</dbReference>
<evidence type="ECO:0000313" key="4">
    <source>
        <dbReference type="Proteomes" id="UP000427636"/>
    </source>
</evidence>
<feature type="domain" description="Beta-ketoacyl-[acyl-carrier-protein] synthase III N-terminal" evidence="1">
    <location>
        <begin position="249"/>
        <end position="327"/>
    </location>
</feature>
<dbReference type="Pfam" id="PF08545">
    <property type="entry name" value="ACP_syn_III"/>
    <property type="match status" value="1"/>
</dbReference>
<dbReference type="Pfam" id="PF19364">
    <property type="entry name" value="DUF5940"/>
    <property type="match status" value="1"/>
</dbReference>
<organism evidence="3 4">
    <name type="scientific">Gemella sanguinis</name>
    <dbReference type="NCBI Taxonomy" id="84135"/>
    <lineage>
        <taxon>Bacteria</taxon>
        <taxon>Bacillati</taxon>
        <taxon>Bacillota</taxon>
        <taxon>Bacilli</taxon>
        <taxon>Bacillales</taxon>
        <taxon>Gemellaceae</taxon>
        <taxon>Gemella</taxon>
    </lineage>
</organism>
<sequence>MSYPVFKGAGYILVHTPDMIEQNGSTCSIERVTHPESEFLAEVGKHIRSYEEVVNYLPNQVYIGNKTPEELKSYSLPWYDIKDEQGKRHGKFGQIVPQDEFLALMKICDAFDLVKLSESFIASVRPKVEDNFKELAPYFDKLEGSDISDKEDDYEPLLHNGEVVGYVKKAHDVDVNLNAHVIFENLVVKASGVISALEALRATGVKPEEIDYVVECSEEACGDINQRGGGNFAKAIAEVVGLTNATGSDLRGFCAAPTHALINASALVKAGVYKNVLVVAGGASAKLGMNAKDHVKKGLPVLEDVVGGFAVVISENDGKNPIIRTDLVGKHDVGTGSSPQAVMGALVAKPLEKANLKITDVDVFSVEMQNPDITKAAGAGNVPESNYKMIGALAAMRGDIDKKSLKSFIEEKGLPGWAPTQGHIPSGVPYVGFLVDDLTTGDKNRAMIVGKGSLFLGRMTNLFDGVSVVVERNSGVLEEKDSTSSEEIRKIIAESMRNIAQEMLNE</sequence>
<feature type="domain" description="DUF5940" evidence="2">
    <location>
        <begin position="341"/>
        <end position="505"/>
    </location>
</feature>
<dbReference type="CDD" id="cd00827">
    <property type="entry name" value="init_cond_enzymes"/>
    <property type="match status" value="1"/>
</dbReference>
<gene>
    <name evidence="3" type="ORF">FOC50_03355</name>
</gene>
<name>A0ABX6FLZ6_9BACL</name>
<dbReference type="InterPro" id="IPR045984">
    <property type="entry name" value="DUF5940"/>
</dbReference>
<dbReference type="Gene3D" id="3.40.47.10">
    <property type="match status" value="1"/>
</dbReference>
<dbReference type="GeneID" id="84802291"/>
<dbReference type="EMBL" id="CP046313">
    <property type="protein sequence ID" value="QGS08338.1"/>
    <property type="molecule type" value="Genomic_DNA"/>
</dbReference>
<dbReference type="RefSeq" id="WP_040462767.1">
    <property type="nucleotide sequence ID" value="NZ_CP046313.1"/>
</dbReference>